<dbReference type="SUPFAM" id="SSF52172">
    <property type="entry name" value="CheY-like"/>
    <property type="match status" value="1"/>
</dbReference>
<dbReference type="SMART" id="SM00448">
    <property type="entry name" value="REC"/>
    <property type="match status" value="1"/>
</dbReference>
<dbReference type="GO" id="GO:0000156">
    <property type="term" value="F:phosphorelay response regulator activity"/>
    <property type="evidence" value="ECO:0007669"/>
    <property type="project" value="InterPro"/>
</dbReference>
<protein>
    <submittedName>
        <fullName evidence="4">Two component transcriptional regulator, LytTR family</fullName>
    </submittedName>
</protein>
<dbReference type="OrthoDB" id="9787344at2"/>
<dbReference type="InterPro" id="IPR046947">
    <property type="entry name" value="LytR-like"/>
</dbReference>
<dbReference type="EMBL" id="FOJM01000012">
    <property type="protein sequence ID" value="SFA53264.1"/>
    <property type="molecule type" value="Genomic_DNA"/>
</dbReference>
<evidence type="ECO:0000313" key="5">
    <source>
        <dbReference type="Proteomes" id="UP000198836"/>
    </source>
</evidence>
<dbReference type="GO" id="GO:0003677">
    <property type="term" value="F:DNA binding"/>
    <property type="evidence" value="ECO:0007669"/>
    <property type="project" value="InterPro"/>
</dbReference>
<proteinExistence type="predicted"/>
<dbReference type="Gene3D" id="3.40.50.2300">
    <property type="match status" value="1"/>
</dbReference>
<feature type="domain" description="Response regulatory" evidence="2">
    <location>
        <begin position="4"/>
        <end position="117"/>
    </location>
</feature>
<dbReference type="PANTHER" id="PTHR37299:SF1">
    <property type="entry name" value="STAGE 0 SPORULATION PROTEIN A HOMOLOG"/>
    <property type="match status" value="1"/>
</dbReference>
<dbReference type="InterPro" id="IPR001789">
    <property type="entry name" value="Sig_transdc_resp-reg_receiver"/>
</dbReference>
<feature type="domain" description="HTH LytTR-type" evidence="3">
    <location>
        <begin position="134"/>
        <end position="234"/>
    </location>
</feature>
<accession>A0A1I0TNG3</accession>
<keyword evidence="1" id="KW-0597">Phosphoprotein</keyword>
<gene>
    <name evidence="4" type="ORF">SAMN04488511_11210</name>
</gene>
<reference evidence="5" key="1">
    <citation type="submission" date="2016-10" db="EMBL/GenBank/DDBJ databases">
        <authorList>
            <person name="Varghese N."/>
            <person name="Submissions S."/>
        </authorList>
    </citation>
    <scope>NUCLEOTIDE SEQUENCE [LARGE SCALE GENOMIC DNA]</scope>
    <source>
        <strain evidence="5">DSM 18130</strain>
    </source>
</reference>
<dbReference type="InterPro" id="IPR011006">
    <property type="entry name" value="CheY-like_superfamily"/>
</dbReference>
<dbReference type="RefSeq" id="WP_090985058.1">
    <property type="nucleotide sequence ID" value="NZ_FOJM01000012.1"/>
</dbReference>
<name>A0A1I0TNG3_9SPHI</name>
<dbReference type="Pfam" id="PF00072">
    <property type="entry name" value="Response_reg"/>
    <property type="match status" value="1"/>
</dbReference>
<dbReference type="Proteomes" id="UP000198836">
    <property type="component" value="Unassembled WGS sequence"/>
</dbReference>
<dbReference type="PROSITE" id="PS50930">
    <property type="entry name" value="HTH_LYTTR"/>
    <property type="match status" value="1"/>
</dbReference>
<dbReference type="STRING" id="332999.SAMN04488511_11210"/>
<evidence type="ECO:0000256" key="1">
    <source>
        <dbReference type="PROSITE-ProRule" id="PRU00169"/>
    </source>
</evidence>
<evidence type="ECO:0000313" key="4">
    <source>
        <dbReference type="EMBL" id="SFA53264.1"/>
    </source>
</evidence>
<dbReference type="InterPro" id="IPR007492">
    <property type="entry name" value="LytTR_DNA-bd_dom"/>
</dbReference>
<sequence length="238" mass="27430">MIKSCYIIDDEQHAIEILSEYIKQTPGLKLIGTETNPLIALNKISKKEIEPDITFLDINMPELSGIELSYLIKGKSEIIFSTAFKSYAHQAYDANAVDYLLKPFRYERFLQSLDKIYSKINATSAGHQNNFKFIQIDNNKNHLKINMDEITYIQGLSNYIRVHTQSEKAYTIYTSLKYILGKLDPHLFFRSHKSFIINLKYVEVIIGDEIVIKGNKTIPIGGFFRKDLMSKVSVDLFN</sequence>
<feature type="modified residue" description="4-aspartylphosphate" evidence="1">
    <location>
        <position position="57"/>
    </location>
</feature>
<dbReference type="PROSITE" id="PS50110">
    <property type="entry name" value="RESPONSE_REGULATORY"/>
    <property type="match status" value="1"/>
</dbReference>
<evidence type="ECO:0000259" key="2">
    <source>
        <dbReference type="PROSITE" id="PS50110"/>
    </source>
</evidence>
<organism evidence="4 5">
    <name type="scientific">Pedobacter suwonensis</name>
    <dbReference type="NCBI Taxonomy" id="332999"/>
    <lineage>
        <taxon>Bacteria</taxon>
        <taxon>Pseudomonadati</taxon>
        <taxon>Bacteroidota</taxon>
        <taxon>Sphingobacteriia</taxon>
        <taxon>Sphingobacteriales</taxon>
        <taxon>Sphingobacteriaceae</taxon>
        <taxon>Pedobacter</taxon>
    </lineage>
</organism>
<dbReference type="Gene3D" id="2.40.50.1020">
    <property type="entry name" value="LytTr DNA-binding domain"/>
    <property type="match status" value="1"/>
</dbReference>
<dbReference type="Pfam" id="PF04397">
    <property type="entry name" value="LytTR"/>
    <property type="match status" value="1"/>
</dbReference>
<dbReference type="AlphaFoldDB" id="A0A1I0TNG3"/>
<keyword evidence="5" id="KW-1185">Reference proteome</keyword>
<evidence type="ECO:0000259" key="3">
    <source>
        <dbReference type="PROSITE" id="PS50930"/>
    </source>
</evidence>
<dbReference type="SMART" id="SM00850">
    <property type="entry name" value="LytTR"/>
    <property type="match status" value="1"/>
</dbReference>
<dbReference type="PANTHER" id="PTHR37299">
    <property type="entry name" value="TRANSCRIPTIONAL REGULATOR-RELATED"/>
    <property type="match status" value="1"/>
</dbReference>